<dbReference type="GO" id="GO:0005886">
    <property type="term" value="C:plasma membrane"/>
    <property type="evidence" value="ECO:0007669"/>
    <property type="project" value="UniProtKB-SubCell"/>
</dbReference>
<comment type="subcellular location">
    <subcellularLocation>
        <location evidence="1">Cell inner membrane</location>
        <topology evidence="1">Single-pass membrane protein</topology>
        <orientation evidence="1">Cytoplasmic side</orientation>
    </subcellularLocation>
    <subcellularLocation>
        <location evidence="13">Cell membrane</location>
    </subcellularLocation>
</comment>
<evidence type="ECO:0000256" key="12">
    <source>
        <dbReference type="PIRSR" id="PIRSR639901-2"/>
    </source>
</evidence>
<evidence type="ECO:0000256" key="4">
    <source>
        <dbReference type="ARBA" id="ARBA00012621"/>
    </source>
</evidence>
<dbReference type="GO" id="GO:0009245">
    <property type="term" value="P:lipid A biosynthetic process"/>
    <property type="evidence" value="ECO:0007669"/>
    <property type="project" value="TreeGrafter"/>
</dbReference>
<keyword evidence="6" id="KW-0997">Cell inner membrane</keyword>
<feature type="domain" description="Glycosyl transferase family 1" evidence="14">
    <location>
        <begin position="333"/>
        <end position="436"/>
    </location>
</feature>
<keyword evidence="8" id="KW-0735">Signal-anchor</keyword>
<feature type="active site" description="Proton acceptor" evidence="11">
    <location>
        <position position="99"/>
    </location>
</feature>
<dbReference type="Proteomes" id="UP000262073">
    <property type="component" value="Chromosome"/>
</dbReference>
<protein>
    <recommendedName>
        <fullName evidence="5 13">3-deoxy-D-manno-octulosonic acid transferase</fullName>
        <shortName evidence="13">Kdo transferase</shortName>
        <ecNumber evidence="4 13">2.4.99.12</ecNumber>
    </recommendedName>
    <alternativeName>
        <fullName evidence="9 13">Lipid IV(A) 3-deoxy-D-manno-octulosonic acid transferase</fullName>
    </alternativeName>
</protein>
<dbReference type="Gene3D" id="3.40.50.11720">
    <property type="entry name" value="3-Deoxy-D-manno-octulosonic-acid transferase, N-terminal domain"/>
    <property type="match status" value="1"/>
</dbReference>
<evidence type="ECO:0000256" key="6">
    <source>
        <dbReference type="ARBA" id="ARBA00022519"/>
    </source>
</evidence>
<dbReference type="KEGG" id="salm:D0Y50_01430"/>
<keyword evidence="7 13" id="KW-0808">Transferase</keyword>
<evidence type="ECO:0000256" key="11">
    <source>
        <dbReference type="PIRSR" id="PIRSR639901-1"/>
    </source>
</evidence>
<sequence>MTAADECGNRSWHLIRSHLFGNAVKSPIPSYRSTMAQTLFRWFYSFVLVLVIPFAFINLVRRGVLRTRDYNRRRFERFGFVAPPPATGGYLFHCVSVGEVVAASCLIKKIMQQEPNTQITVTTTTPTGSARVRAIFGNQVHHFYLPYDLHMAMAGMLRRVKPKAVLITEVELWPNLIHVCWRKCIPVMVINARMTDRSARRYKKVGILFEPMLGKLSHVCAQGQRDYDNYRFLGMPPDRLSLTNNIKFDQAANAKPAAMPFMHLNNARPVLVAGSTHDPEEKVLLSVLNRLLPEFPDVLLILVPRHPERFAAVEKMLAEAGVHYVCSEAAGQVPAHCQVVLLNEMGRLNEAYQVANIAFVGGSLADRGGHNALEPAAVAVPVIMGPHTYNNPVICAYLEQCGALTLVNSDEDMATLCRTWLTDPEVAKKAGLAGRQVLEDNRGALQKTWNEIQRICR</sequence>
<dbReference type="SUPFAM" id="SSF53756">
    <property type="entry name" value="UDP-Glycosyltransferase/glycogen phosphorylase"/>
    <property type="match status" value="1"/>
</dbReference>
<dbReference type="UniPathway" id="UPA00958"/>
<comment type="pathway">
    <text evidence="2 13">Bacterial outer membrane biogenesis; LPS core biosynthesis.</text>
</comment>
<evidence type="ECO:0000313" key="16">
    <source>
        <dbReference type="EMBL" id="AXR05148.1"/>
    </source>
</evidence>
<evidence type="ECO:0000256" key="2">
    <source>
        <dbReference type="ARBA" id="ARBA00004713"/>
    </source>
</evidence>
<keyword evidence="13" id="KW-0448">Lipopolysaccharide biosynthesis</keyword>
<name>A0A346NHZ1_9ALTE</name>
<dbReference type="Pfam" id="PF00534">
    <property type="entry name" value="Glycos_transf_1"/>
    <property type="match status" value="1"/>
</dbReference>
<keyword evidence="13" id="KW-1003">Cell membrane</keyword>
<feature type="transmembrane region" description="Helical" evidence="13">
    <location>
        <begin position="42"/>
        <end position="60"/>
    </location>
</feature>
<dbReference type="GO" id="GO:0043842">
    <property type="term" value="F:Kdo transferase activity"/>
    <property type="evidence" value="ECO:0007669"/>
    <property type="project" value="UniProtKB-EC"/>
</dbReference>
<reference evidence="16 17" key="1">
    <citation type="submission" date="2018-08" db="EMBL/GenBank/DDBJ databases">
        <title>Salinimonas sediminis sp. nov., a piezophilic bacterium isolated from a deep-sea sediment sample from the New Britain Trench.</title>
        <authorList>
            <person name="Cao J."/>
        </authorList>
    </citation>
    <scope>NUCLEOTIDE SEQUENCE [LARGE SCALE GENOMIC DNA]</scope>
    <source>
        <strain evidence="16 17">N102</strain>
    </source>
</reference>
<dbReference type="Pfam" id="PF04413">
    <property type="entry name" value="Glycos_transf_N"/>
    <property type="match status" value="1"/>
</dbReference>
<dbReference type="FunFam" id="3.40.50.2000:FF:000032">
    <property type="entry name" value="3-deoxy-D-manno-octulosonic acid transferase"/>
    <property type="match status" value="1"/>
</dbReference>
<dbReference type="NCBIfam" id="NF004388">
    <property type="entry name" value="PRK05749.1-4"/>
    <property type="match status" value="1"/>
</dbReference>
<evidence type="ECO:0000259" key="15">
    <source>
        <dbReference type="Pfam" id="PF04413"/>
    </source>
</evidence>
<evidence type="ECO:0000313" key="17">
    <source>
        <dbReference type="Proteomes" id="UP000262073"/>
    </source>
</evidence>
<dbReference type="FunFam" id="3.40.50.11720:FF:000001">
    <property type="entry name" value="3-deoxy-D-manno-octulosonic acid transferase"/>
    <property type="match status" value="1"/>
</dbReference>
<evidence type="ECO:0000256" key="5">
    <source>
        <dbReference type="ARBA" id="ARBA00019077"/>
    </source>
</evidence>
<comment type="function">
    <text evidence="13">Involved in lipopolysaccharide (LPS) biosynthesis. Catalyzes the transfer of 3-deoxy-D-manno-octulosonate (Kdo) residue(s) from CMP-Kdo to lipid IV(A), the tetraacyldisaccharide-1,4'-bisphosphate precursor of lipid A.</text>
</comment>
<dbReference type="AlphaFoldDB" id="A0A346NHZ1"/>
<dbReference type="PANTHER" id="PTHR42755">
    <property type="entry name" value="3-DEOXY-MANNO-OCTULOSONATE CYTIDYLYLTRANSFERASE"/>
    <property type="match status" value="1"/>
</dbReference>
<proteinExistence type="inferred from homology"/>
<feature type="site" description="Transition state stabilizer" evidence="12">
    <location>
        <position position="247"/>
    </location>
</feature>
<evidence type="ECO:0000256" key="9">
    <source>
        <dbReference type="ARBA" id="ARBA00031445"/>
    </source>
</evidence>
<dbReference type="OrthoDB" id="9789797at2"/>
<dbReference type="EC" id="2.4.99.12" evidence="4 13"/>
<accession>A0A346NHZ1</accession>
<keyword evidence="13" id="KW-0812">Transmembrane</keyword>
<gene>
    <name evidence="16" type="ORF">D0Y50_01430</name>
</gene>
<evidence type="ECO:0000256" key="10">
    <source>
        <dbReference type="ARBA" id="ARBA00049183"/>
    </source>
</evidence>
<keyword evidence="17" id="KW-1185">Reference proteome</keyword>
<dbReference type="InterPro" id="IPR007507">
    <property type="entry name" value="Glycos_transf_N"/>
</dbReference>
<comment type="catalytic activity">
    <reaction evidence="10 13">
        <text>lipid IVA (E. coli) + CMP-3-deoxy-beta-D-manno-octulosonate = alpha-Kdo-(2-&gt;6)-lipid IVA (E. coli) + CMP + H(+)</text>
        <dbReference type="Rhea" id="RHEA:28066"/>
        <dbReference type="ChEBI" id="CHEBI:15378"/>
        <dbReference type="ChEBI" id="CHEBI:58603"/>
        <dbReference type="ChEBI" id="CHEBI:60364"/>
        <dbReference type="ChEBI" id="CHEBI:60377"/>
        <dbReference type="ChEBI" id="CHEBI:85987"/>
        <dbReference type="EC" id="2.4.99.12"/>
    </reaction>
</comment>
<evidence type="ECO:0000256" key="1">
    <source>
        <dbReference type="ARBA" id="ARBA00004388"/>
    </source>
</evidence>
<dbReference type="InterPro" id="IPR039901">
    <property type="entry name" value="Kdotransferase"/>
</dbReference>
<organism evidence="16 17">
    <name type="scientific">Salinimonas sediminis</name>
    <dbReference type="NCBI Taxonomy" id="2303538"/>
    <lineage>
        <taxon>Bacteria</taxon>
        <taxon>Pseudomonadati</taxon>
        <taxon>Pseudomonadota</taxon>
        <taxon>Gammaproteobacteria</taxon>
        <taxon>Alteromonadales</taxon>
        <taxon>Alteromonadaceae</taxon>
        <taxon>Alteromonas/Salinimonas group</taxon>
        <taxon>Salinimonas</taxon>
    </lineage>
</organism>
<comment type="similarity">
    <text evidence="3">Belongs to the glycosyltransferase group 1 family. Glycosyltransferase 30 subfamily.</text>
</comment>
<evidence type="ECO:0000256" key="8">
    <source>
        <dbReference type="ARBA" id="ARBA00022968"/>
    </source>
</evidence>
<feature type="domain" description="3-deoxy-D-manno-octulosonic-acid transferase N-terminal" evidence="15">
    <location>
        <begin position="73"/>
        <end position="250"/>
    </location>
</feature>
<evidence type="ECO:0000256" key="7">
    <source>
        <dbReference type="ARBA" id="ARBA00022679"/>
    </source>
</evidence>
<keyword evidence="13" id="KW-1133">Transmembrane helix</keyword>
<dbReference type="InterPro" id="IPR001296">
    <property type="entry name" value="Glyco_trans_1"/>
</dbReference>
<dbReference type="PANTHER" id="PTHR42755:SF1">
    <property type="entry name" value="3-DEOXY-D-MANNO-OCTULOSONIC ACID TRANSFERASE, MITOCHONDRIAL-RELATED"/>
    <property type="match status" value="1"/>
</dbReference>
<dbReference type="InterPro" id="IPR038107">
    <property type="entry name" value="Glycos_transf_N_sf"/>
</dbReference>
<feature type="site" description="Transition state stabilizer" evidence="12">
    <location>
        <position position="169"/>
    </location>
</feature>
<dbReference type="EMBL" id="CP031769">
    <property type="protein sequence ID" value="AXR05148.1"/>
    <property type="molecule type" value="Genomic_DNA"/>
</dbReference>
<dbReference type="GO" id="GO:0009244">
    <property type="term" value="P:lipopolysaccharide core region biosynthetic process"/>
    <property type="evidence" value="ECO:0007669"/>
    <property type="project" value="UniProtKB-UniRule"/>
</dbReference>
<dbReference type="Gene3D" id="3.40.50.2000">
    <property type="entry name" value="Glycogen Phosphorylase B"/>
    <property type="match status" value="1"/>
</dbReference>
<evidence type="ECO:0000259" key="14">
    <source>
        <dbReference type="Pfam" id="PF00534"/>
    </source>
</evidence>
<keyword evidence="13" id="KW-0472">Membrane</keyword>
<evidence type="ECO:0000256" key="3">
    <source>
        <dbReference type="ARBA" id="ARBA00006380"/>
    </source>
</evidence>
<evidence type="ECO:0000256" key="13">
    <source>
        <dbReference type="RuleBase" id="RU365103"/>
    </source>
</evidence>